<evidence type="ECO:0000259" key="5">
    <source>
        <dbReference type="PROSITE" id="PS50043"/>
    </source>
</evidence>
<dbReference type="SUPFAM" id="SSF46894">
    <property type="entry name" value="C-terminal effector domain of the bipartite response regulators"/>
    <property type="match status" value="1"/>
</dbReference>
<evidence type="ECO:0000256" key="1">
    <source>
        <dbReference type="ARBA" id="ARBA00023015"/>
    </source>
</evidence>
<feature type="domain" description="Response regulatory" evidence="6">
    <location>
        <begin position="7"/>
        <end position="123"/>
    </location>
</feature>
<name>A0A6I1ERB1_9BURK</name>
<evidence type="ECO:0000256" key="2">
    <source>
        <dbReference type="ARBA" id="ARBA00023125"/>
    </source>
</evidence>
<reference evidence="7 8" key="1">
    <citation type="submission" date="2019-10" db="EMBL/GenBank/DDBJ databases">
        <title>Genome diversity of Sutterella seckii.</title>
        <authorList>
            <person name="Chaplin A.V."/>
            <person name="Sokolova S.R."/>
            <person name="Mosin K.A."/>
            <person name="Ivanova E.L."/>
            <person name="Kochetkova T.O."/>
            <person name="Goltsov A.Y."/>
            <person name="Trofimov D.Y."/>
            <person name="Efimov B.A."/>
        </authorList>
    </citation>
    <scope>NUCLEOTIDE SEQUENCE [LARGE SCALE GENOMIC DNA]</scope>
    <source>
        <strain evidence="7 8">ASD393</strain>
    </source>
</reference>
<evidence type="ECO:0000313" key="8">
    <source>
        <dbReference type="Proteomes" id="UP000430564"/>
    </source>
</evidence>
<dbReference type="RefSeq" id="WP_152157386.1">
    <property type="nucleotide sequence ID" value="NZ_WEHX01000002.1"/>
</dbReference>
<keyword evidence="4" id="KW-0597">Phosphoprotein</keyword>
<dbReference type="AlphaFoldDB" id="A0A6I1ERB1"/>
<dbReference type="InterPro" id="IPR016032">
    <property type="entry name" value="Sig_transdc_resp-reg_C-effctor"/>
</dbReference>
<dbReference type="OrthoDB" id="9816469at2"/>
<proteinExistence type="predicted"/>
<comment type="caution">
    <text evidence="7">The sequence shown here is derived from an EMBL/GenBank/DDBJ whole genome shotgun (WGS) entry which is preliminary data.</text>
</comment>
<organism evidence="7 8">
    <name type="scientific">Sutterella seckii</name>
    <dbReference type="NCBI Taxonomy" id="1944635"/>
    <lineage>
        <taxon>Bacteria</taxon>
        <taxon>Pseudomonadati</taxon>
        <taxon>Pseudomonadota</taxon>
        <taxon>Betaproteobacteria</taxon>
        <taxon>Burkholderiales</taxon>
        <taxon>Sutterellaceae</taxon>
        <taxon>Sutterella</taxon>
    </lineage>
</organism>
<evidence type="ECO:0000259" key="6">
    <source>
        <dbReference type="PROSITE" id="PS50110"/>
    </source>
</evidence>
<evidence type="ECO:0000256" key="3">
    <source>
        <dbReference type="ARBA" id="ARBA00023163"/>
    </source>
</evidence>
<accession>A0A6I1ERB1</accession>
<feature type="modified residue" description="4-aspartylphosphate" evidence="4">
    <location>
        <position position="57"/>
    </location>
</feature>
<dbReference type="GO" id="GO:0006355">
    <property type="term" value="P:regulation of DNA-templated transcription"/>
    <property type="evidence" value="ECO:0007669"/>
    <property type="project" value="InterPro"/>
</dbReference>
<protein>
    <submittedName>
        <fullName evidence="7">Response regulator</fullName>
    </submittedName>
</protein>
<dbReference type="PROSITE" id="PS50043">
    <property type="entry name" value="HTH_LUXR_2"/>
    <property type="match status" value="1"/>
</dbReference>
<dbReference type="InterPro" id="IPR000792">
    <property type="entry name" value="Tscrpt_reg_LuxR_C"/>
</dbReference>
<dbReference type="Proteomes" id="UP000430564">
    <property type="component" value="Unassembled WGS sequence"/>
</dbReference>
<dbReference type="InterPro" id="IPR001789">
    <property type="entry name" value="Sig_transdc_resp-reg_receiver"/>
</dbReference>
<dbReference type="Pfam" id="PF00072">
    <property type="entry name" value="Response_reg"/>
    <property type="match status" value="1"/>
</dbReference>
<evidence type="ECO:0000256" key="4">
    <source>
        <dbReference type="PROSITE-ProRule" id="PRU00169"/>
    </source>
</evidence>
<sequence length="238" mass="26551">MEHRKPSVVVVDDYPLFRKGIADALTTNANFQILGLTGDEKTALSLIGLKPDIVIIDLDAKGFQPLNLLRLIKYRQPSCRAVMLMSSPNSSSNLMQAIRLDANGYLLRNIPIDEFVDQMKIVAQGGMAASEKITSALAEHLRSGTIEESETNVTQLLTKREFEVLCCVASGLSNREIAQYLEITDGTVKVHVKHLLKKLHFRSRVEAAVWASERDYRIPEEKLAKIGLSGSPKTFRRM</sequence>
<keyword evidence="2" id="KW-0238">DNA-binding</keyword>
<keyword evidence="3" id="KW-0804">Transcription</keyword>
<dbReference type="InterPro" id="IPR039420">
    <property type="entry name" value="WalR-like"/>
</dbReference>
<feature type="domain" description="HTH luxR-type" evidence="5">
    <location>
        <begin position="150"/>
        <end position="215"/>
    </location>
</feature>
<dbReference type="Pfam" id="PF00196">
    <property type="entry name" value="GerE"/>
    <property type="match status" value="1"/>
</dbReference>
<dbReference type="SMART" id="SM00448">
    <property type="entry name" value="REC"/>
    <property type="match status" value="1"/>
</dbReference>
<dbReference type="PANTHER" id="PTHR43214:SF41">
    <property type="entry name" value="NITRATE_NITRITE RESPONSE REGULATOR PROTEIN NARP"/>
    <property type="match status" value="1"/>
</dbReference>
<dbReference type="SUPFAM" id="SSF52172">
    <property type="entry name" value="CheY-like"/>
    <property type="match status" value="1"/>
</dbReference>
<dbReference type="PANTHER" id="PTHR43214">
    <property type="entry name" value="TWO-COMPONENT RESPONSE REGULATOR"/>
    <property type="match status" value="1"/>
</dbReference>
<dbReference type="SMART" id="SM00421">
    <property type="entry name" value="HTH_LUXR"/>
    <property type="match status" value="1"/>
</dbReference>
<dbReference type="PROSITE" id="PS00622">
    <property type="entry name" value="HTH_LUXR_1"/>
    <property type="match status" value="1"/>
</dbReference>
<dbReference type="InterPro" id="IPR011006">
    <property type="entry name" value="CheY-like_superfamily"/>
</dbReference>
<dbReference type="GO" id="GO:0000160">
    <property type="term" value="P:phosphorelay signal transduction system"/>
    <property type="evidence" value="ECO:0007669"/>
    <property type="project" value="InterPro"/>
</dbReference>
<dbReference type="PRINTS" id="PR00038">
    <property type="entry name" value="HTHLUXR"/>
</dbReference>
<dbReference type="PROSITE" id="PS50110">
    <property type="entry name" value="RESPONSE_REGULATORY"/>
    <property type="match status" value="1"/>
</dbReference>
<dbReference type="GO" id="GO:0003677">
    <property type="term" value="F:DNA binding"/>
    <property type="evidence" value="ECO:0007669"/>
    <property type="project" value="UniProtKB-KW"/>
</dbReference>
<dbReference type="Gene3D" id="3.40.50.2300">
    <property type="match status" value="1"/>
</dbReference>
<keyword evidence="1" id="KW-0805">Transcription regulation</keyword>
<evidence type="ECO:0000313" key="7">
    <source>
        <dbReference type="EMBL" id="KAB7663115.1"/>
    </source>
</evidence>
<dbReference type="CDD" id="cd06170">
    <property type="entry name" value="LuxR_C_like"/>
    <property type="match status" value="1"/>
</dbReference>
<gene>
    <name evidence="7" type="ORF">GBM95_01025</name>
</gene>
<dbReference type="EMBL" id="WEHX01000002">
    <property type="protein sequence ID" value="KAB7663115.1"/>
    <property type="molecule type" value="Genomic_DNA"/>
</dbReference>